<dbReference type="Gene3D" id="1.10.287.950">
    <property type="entry name" value="Methyl-accepting chemotaxis protein"/>
    <property type="match status" value="1"/>
</dbReference>
<evidence type="ECO:0000313" key="9">
    <source>
        <dbReference type="EMBL" id="MDN4472343.1"/>
    </source>
</evidence>
<dbReference type="PANTHER" id="PTHR32089:SF112">
    <property type="entry name" value="LYSOZYME-LIKE PROTEIN-RELATED"/>
    <property type="match status" value="1"/>
</dbReference>
<keyword evidence="1 6" id="KW-0812">Transmembrane</keyword>
<evidence type="ECO:0000256" key="3">
    <source>
        <dbReference type="ARBA" id="ARBA00023224"/>
    </source>
</evidence>
<evidence type="ECO:0000256" key="4">
    <source>
        <dbReference type="ARBA" id="ARBA00029447"/>
    </source>
</evidence>
<dbReference type="Proteomes" id="UP001172738">
    <property type="component" value="Unassembled WGS sequence"/>
</dbReference>
<keyword evidence="10" id="KW-1185">Reference proteome</keyword>
<comment type="caution">
    <text evidence="9">The sequence shown here is derived from an EMBL/GenBank/DDBJ whole genome shotgun (WGS) entry which is preliminary data.</text>
</comment>
<dbReference type="PANTHER" id="PTHR32089">
    <property type="entry name" value="METHYL-ACCEPTING CHEMOTAXIS PROTEIN MCPB"/>
    <property type="match status" value="1"/>
</dbReference>
<feature type="transmembrane region" description="Helical" evidence="6">
    <location>
        <begin position="21"/>
        <end position="41"/>
    </location>
</feature>
<gene>
    <name evidence="9" type="ORF">QQX04_04985</name>
</gene>
<feature type="transmembrane region" description="Helical" evidence="6">
    <location>
        <begin position="196"/>
        <end position="216"/>
    </location>
</feature>
<protein>
    <submittedName>
        <fullName evidence="9">Methyl-accepting chemotaxis protein</fullName>
    </submittedName>
</protein>
<comment type="similarity">
    <text evidence="4">Belongs to the methyl-accepting chemotaxis (MCP) protein family.</text>
</comment>
<dbReference type="RefSeq" id="WP_301126815.1">
    <property type="nucleotide sequence ID" value="NZ_JAUHPV010000002.1"/>
</dbReference>
<organism evidence="9 10">
    <name type="scientific">Demequina zhanjiangensis</name>
    <dbReference type="NCBI Taxonomy" id="3051659"/>
    <lineage>
        <taxon>Bacteria</taxon>
        <taxon>Bacillati</taxon>
        <taxon>Actinomycetota</taxon>
        <taxon>Actinomycetes</taxon>
        <taxon>Micrococcales</taxon>
        <taxon>Demequinaceae</taxon>
        <taxon>Demequina</taxon>
    </lineage>
</organism>
<reference evidence="9" key="1">
    <citation type="submission" date="2023-06" db="EMBL/GenBank/DDBJ databases">
        <title>SYSU T00b26.</title>
        <authorList>
            <person name="Gao L."/>
            <person name="Fang B.-Z."/>
            <person name="Li W.-J."/>
        </authorList>
    </citation>
    <scope>NUCLEOTIDE SEQUENCE</scope>
    <source>
        <strain evidence="9">SYSU T00b26</strain>
    </source>
</reference>
<dbReference type="CDD" id="cd06225">
    <property type="entry name" value="HAMP"/>
    <property type="match status" value="1"/>
</dbReference>
<dbReference type="PROSITE" id="PS50111">
    <property type="entry name" value="CHEMOTAXIS_TRANSDUC_2"/>
    <property type="match status" value="1"/>
</dbReference>
<dbReference type="InterPro" id="IPR004090">
    <property type="entry name" value="Chemotax_Me-accpt_rcpt"/>
</dbReference>
<evidence type="ECO:0000259" key="7">
    <source>
        <dbReference type="PROSITE" id="PS50111"/>
    </source>
</evidence>
<accession>A0ABT8FZN2</accession>
<keyword evidence="6" id="KW-0472">Membrane</keyword>
<keyword evidence="2 6" id="KW-1133">Transmembrane helix</keyword>
<dbReference type="SMART" id="SM00283">
    <property type="entry name" value="MA"/>
    <property type="match status" value="1"/>
</dbReference>
<dbReference type="PRINTS" id="PR00260">
    <property type="entry name" value="CHEMTRNSDUCR"/>
</dbReference>
<dbReference type="InterPro" id="IPR004089">
    <property type="entry name" value="MCPsignal_dom"/>
</dbReference>
<evidence type="ECO:0000259" key="8">
    <source>
        <dbReference type="PROSITE" id="PS50885"/>
    </source>
</evidence>
<evidence type="ECO:0000256" key="1">
    <source>
        <dbReference type="ARBA" id="ARBA00022692"/>
    </source>
</evidence>
<name>A0ABT8FZN2_9MICO</name>
<feature type="domain" description="Methyl-accepting transducer" evidence="7">
    <location>
        <begin position="275"/>
        <end position="518"/>
    </location>
</feature>
<dbReference type="Pfam" id="PF00672">
    <property type="entry name" value="HAMP"/>
    <property type="match status" value="1"/>
</dbReference>
<proteinExistence type="inferred from homology"/>
<dbReference type="SUPFAM" id="SSF58104">
    <property type="entry name" value="Methyl-accepting chemotaxis protein (MCP) signaling domain"/>
    <property type="match status" value="1"/>
</dbReference>
<feature type="domain" description="HAMP" evidence="8">
    <location>
        <begin position="218"/>
        <end position="270"/>
    </location>
</feature>
<dbReference type="EMBL" id="JAUHPV010000002">
    <property type="protein sequence ID" value="MDN4472343.1"/>
    <property type="molecule type" value="Genomic_DNA"/>
</dbReference>
<dbReference type="InterPro" id="IPR003660">
    <property type="entry name" value="HAMP_dom"/>
</dbReference>
<sequence>MKNTVTRNRGRSARRFPLSAQISLAFGTVVVLLAIVATTAVTQLTRQGADDQLIMQKIYLADAKIAEVKDAVDIVRMQTLRMRSMDEAEIPAAWATQQENIALFQTRIDEFGALYLDYFDEEIAYVEEDVAAWGSYTAGLDALYSPGSTAEPITTDQQDAIGAQVSASVASLTDQVAEQILAEIAEGEALASQIRLILIGVAGIAVATAIAMGVWFSRRIRGGVSQVKTSLDALAAGDLTVEAKVTSRDEIGDMATSLGSAQASLRETMAEVISSAQTVAAAAEELSAANAQVAAGSQETSTQAGVVANAADEVNRSVQAVASGTEQMGASIKEISHNANEAARIAASATSVADATNDQVAKLGLSSQEIGNVIKVITGIAEQTNLLALNATIEAARAGEAGKGFAVVAGEVKDLAQETAKATEEVARRVAAIQEDTGGAVEAIGQISEIVQQINDFQMTIASAVEEQTATTTEMSRGVAEAASGSADIAGNISTVAQASADSAQVLDQIGASVNELAELSANLRSKVEQFTY</sequence>
<dbReference type="Pfam" id="PF00015">
    <property type="entry name" value="MCPsignal"/>
    <property type="match status" value="1"/>
</dbReference>
<evidence type="ECO:0000256" key="6">
    <source>
        <dbReference type="SAM" id="Phobius"/>
    </source>
</evidence>
<keyword evidence="3 5" id="KW-0807">Transducer</keyword>
<evidence type="ECO:0000256" key="5">
    <source>
        <dbReference type="PROSITE-ProRule" id="PRU00284"/>
    </source>
</evidence>
<dbReference type="SMART" id="SM00304">
    <property type="entry name" value="HAMP"/>
    <property type="match status" value="1"/>
</dbReference>
<evidence type="ECO:0000313" key="10">
    <source>
        <dbReference type="Proteomes" id="UP001172738"/>
    </source>
</evidence>
<evidence type="ECO:0000256" key="2">
    <source>
        <dbReference type="ARBA" id="ARBA00022989"/>
    </source>
</evidence>
<dbReference type="PROSITE" id="PS50885">
    <property type="entry name" value="HAMP"/>
    <property type="match status" value="1"/>
</dbReference>